<evidence type="ECO:0000313" key="1">
    <source>
        <dbReference type="EMBL" id="OKA22577.1"/>
    </source>
</evidence>
<dbReference type="EMBL" id="MPJD01000020">
    <property type="protein sequence ID" value="OKA22577.1"/>
    <property type="molecule type" value="Genomic_DNA"/>
</dbReference>
<sequence>MEIVNNDRTYVWQLGNQEWLQSCDGTFSLNTVAGRKPAAELVDLDFLVGASPVPDGAPGNYLPPAFSVCPTSGKTLSKVVYQPARRWLPPYGDGSGSRVINERSKLNAAEDISSRLYAQLLDTRQGDLNSRKQIIELPRKNGLNFLVANLGGHREALYALSREGSLFLWQRGSGKWLELLPTGEPIGRSRLENWAWSVSLHQEENAQHLLLSSDSGATLVTVDPLTLRYQTLRDDGGPLGGPGMLEGCSYLPQLKSGHVFIVYPASLYGWHRCPVEDADLERMTRLSAPILDAASRRLLWIGEHGYLSLTQGSELKAQWHRWPNNATAKPEQGPPFLDGRGLWQLIFETDGQRYLQLDPGATDLPMPIKGYRLSTGHLSFKYNIRLELPWGEHDENIEPTTRDVVYPFIEFTTQKRLLSLRVKQSSTLEAFFENRQPMDVDYCFEQIGDQQFSIRARASEPWNAQWFFFDNAMWLYIDSCGALYRWNA</sequence>
<dbReference type="Proteomes" id="UP000185990">
    <property type="component" value="Unassembled WGS sequence"/>
</dbReference>
<dbReference type="AlphaFoldDB" id="A0A853ZRK3"/>
<accession>A0A853ZRK3</accession>
<name>A0A853ZRK3_9PSED</name>
<proteinExistence type="predicted"/>
<comment type="caution">
    <text evidence="1">The sequence shown here is derived from an EMBL/GenBank/DDBJ whole genome shotgun (WGS) entry which is preliminary data.</text>
</comment>
<protein>
    <submittedName>
        <fullName evidence="1">Uncharacterized protein</fullName>
    </submittedName>
</protein>
<gene>
    <name evidence="1" type="ORF">BOH74_14230</name>
</gene>
<reference evidence="1 2" key="1">
    <citation type="submission" date="2016-11" db="EMBL/GenBank/DDBJ databases">
        <title>Draft genome of Pseudomonas versuta A4R1.12.</title>
        <authorList>
            <person name="See-Too W.-S."/>
        </authorList>
    </citation>
    <scope>NUCLEOTIDE SEQUENCE [LARGE SCALE GENOMIC DNA]</scope>
    <source>
        <strain evidence="1 2">A4R1.12</strain>
    </source>
</reference>
<organism evidence="1 2">
    <name type="scientific">Pseudomonas versuta</name>
    <dbReference type="NCBI Taxonomy" id="1788301"/>
    <lineage>
        <taxon>Bacteria</taxon>
        <taxon>Pseudomonadati</taxon>
        <taxon>Pseudomonadota</taxon>
        <taxon>Gammaproteobacteria</taxon>
        <taxon>Pseudomonadales</taxon>
        <taxon>Pseudomonadaceae</taxon>
        <taxon>Pseudomonas</taxon>
    </lineage>
</organism>
<evidence type="ECO:0000313" key="2">
    <source>
        <dbReference type="Proteomes" id="UP000185990"/>
    </source>
</evidence>